<evidence type="ECO:0000313" key="2">
    <source>
        <dbReference type="EMBL" id="TKK76594.1"/>
    </source>
</evidence>
<comment type="caution">
    <text evidence="2">The sequence shown here is derived from an EMBL/GenBank/DDBJ whole genome shotgun (WGS) entry which is preliminary data.</text>
</comment>
<sequence length="202" mass="21120">MSFLDLTPTWTDQPLTAPDVAANVVDLMLTLGDRHRGTFSILLCDPDDHYRATISVDLPQDHPWPPHPAPPDRPIRRTPPGAALDPAAPDPGAALDPGAAPDPGSLCANALHPLVPAIQTAPDTGVILALGRPGPARSPALDNQWAQAATTICQAADLRLLGFYIATRDGIYQPLTNQPISGPAAVGESAVDRPRVGRPSAA</sequence>
<name>A0A4U3LN95_9ACTN</name>
<evidence type="ECO:0000313" key="3">
    <source>
        <dbReference type="Proteomes" id="UP000305836"/>
    </source>
</evidence>
<proteinExistence type="predicted"/>
<keyword evidence="3" id="KW-1185">Reference proteome</keyword>
<evidence type="ECO:0000256" key="1">
    <source>
        <dbReference type="SAM" id="MobiDB-lite"/>
    </source>
</evidence>
<feature type="region of interest" description="Disordered" evidence="1">
    <location>
        <begin position="56"/>
        <end position="101"/>
    </location>
</feature>
<feature type="compositionally biased region" description="Low complexity" evidence="1">
    <location>
        <begin position="79"/>
        <end position="101"/>
    </location>
</feature>
<accession>A0A4U3LN95</accession>
<dbReference type="EMBL" id="SZPZ01000004">
    <property type="protein sequence ID" value="TKK76594.1"/>
    <property type="molecule type" value="Genomic_DNA"/>
</dbReference>
<dbReference type="RefSeq" id="WP_137257461.1">
    <property type="nucleotide sequence ID" value="NZ_JBHSPQ010000003.1"/>
</dbReference>
<feature type="region of interest" description="Disordered" evidence="1">
    <location>
        <begin position="183"/>
        <end position="202"/>
    </location>
</feature>
<dbReference type="AlphaFoldDB" id="A0A4U3LN95"/>
<protein>
    <submittedName>
        <fullName evidence="2">Uncharacterized protein</fullName>
    </submittedName>
</protein>
<feature type="compositionally biased region" description="Pro residues" evidence="1">
    <location>
        <begin position="62"/>
        <end position="72"/>
    </location>
</feature>
<reference evidence="2 3" key="1">
    <citation type="submission" date="2019-04" db="EMBL/GenBank/DDBJ databases">
        <title>Kribbella sp. NEAU-THZ 27 nov., a novel actinomycete isolated from soil.</title>
        <authorList>
            <person name="Duan L."/>
        </authorList>
    </citation>
    <scope>NUCLEOTIDE SEQUENCE [LARGE SCALE GENOMIC DNA]</scope>
    <source>
        <strain evidence="3">NEAU-THZ27</strain>
    </source>
</reference>
<organism evidence="2 3">
    <name type="scientific">Kribbella jiaozuonensis</name>
    <dbReference type="NCBI Taxonomy" id="2575441"/>
    <lineage>
        <taxon>Bacteria</taxon>
        <taxon>Bacillati</taxon>
        <taxon>Actinomycetota</taxon>
        <taxon>Actinomycetes</taxon>
        <taxon>Propionibacteriales</taxon>
        <taxon>Kribbellaceae</taxon>
        <taxon>Kribbella</taxon>
    </lineage>
</organism>
<gene>
    <name evidence="2" type="ORF">FDA38_29975</name>
</gene>
<dbReference type="Proteomes" id="UP000305836">
    <property type="component" value="Unassembled WGS sequence"/>
</dbReference>
<dbReference type="OrthoDB" id="3822678at2"/>